<dbReference type="PRINTS" id="PR00101">
    <property type="entry name" value="ATCASE"/>
</dbReference>
<evidence type="ECO:0000256" key="3">
    <source>
        <dbReference type="ARBA" id="ARBA00013008"/>
    </source>
</evidence>
<accession>A0A520N6T6</accession>
<dbReference type="InterPro" id="IPR006132">
    <property type="entry name" value="Asp/Orn_carbamoyltranf_P-bd"/>
</dbReference>
<dbReference type="EC" id="2.1.3.2" evidence="3 8"/>
<dbReference type="GO" id="GO:0006207">
    <property type="term" value="P:'de novo' pyrimidine nucleobase biosynthetic process"/>
    <property type="evidence" value="ECO:0007669"/>
    <property type="project" value="InterPro"/>
</dbReference>
<evidence type="ECO:0000256" key="2">
    <source>
        <dbReference type="ARBA" id="ARBA00008896"/>
    </source>
</evidence>
<dbReference type="Proteomes" id="UP000315283">
    <property type="component" value="Unassembled WGS sequence"/>
</dbReference>
<dbReference type="PANTHER" id="PTHR45753">
    <property type="entry name" value="ORNITHINE CARBAMOYLTRANSFERASE, MITOCHONDRIAL"/>
    <property type="match status" value="1"/>
</dbReference>
<proteinExistence type="inferred from homology"/>
<dbReference type="AlphaFoldDB" id="A0A520N6T6"/>
<comment type="similarity">
    <text evidence="2">Belongs to the aspartate/ornithine carbamoyltransferase superfamily. ATCase family.</text>
</comment>
<sequence>MAKNLLSIQDLSKNEILDLIKFSNNFIDNEGNFRKEDLFPDKTVANVFCEPSTRTKSSFAIAAGNLGCSVLDFNIDNSSIQKGESIFETVDALNLMGVDLCVLRHPESVIQELAVSLPKMVFINAGEGSISHPTQALLDMKTIIDHKKSLDGLKIVVVGDLDHSRVTSSFVEGISNFPIESLTFSGHPEMCTNYQSPKIGNYEPDLEKALQDADVVMTLRIQYERFQEELNLDLDTYKESYQLSSEKLENAKGDAIIMHPGPVNYVEITEAVYDSENSVIRQQIANGVAIRMAVLSQFLSG</sequence>
<dbReference type="GO" id="GO:0004070">
    <property type="term" value="F:aspartate carbamoyltransferase activity"/>
    <property type="evidence" value="ECO:0007669"/>
    <property type="project" value="UniProtKB-UniRule"/>
</dbReference>
<evidence type="ECO:0000256" key="1">
    <source>
        <dbReference type="ARBA" id="ARBA00004852"/>
    </source>
</evidence>
<evidence type="ECO:0000256" key="6">
    <source>
        <dbReference type="ARBA" id="ARBA00043884"/>
    </source>
</evidence>
<reference evidence="12 13" key="1">
    <citation type="submission" date="2019-02" db="EMBL/GenBank/DDBJ databases">
        <title>Prokaryotic population dynamics and viral predation in marine succession experiment using metagenomics: the confinement effect.</title>
        <authorList>
            <person name="Haro-Moreno J.M."/>
            <person name="Rodriguez-Valera F."/>
            <person name="Lopez-Perez M."/>
        </authorList>
    </citation>
    <scope>NUCLEOTIDE SEQUENCE [LARGE SCALE GENOMIC DNA]</scope>
    <source>
        <strain evidence="12">MED-G164</strain>
    </source>
</reference>
<dbReference type="Gene3D" id="3.40.50.1370">
    <property type="entry name" value="Aspartate/ornithine carbamoyltransferase"/>
    <property type="match status" value="2"/>
</dbReference>
<evidence type="ECO:0000256" key="5">
    <source>
        <dbReference type="ARBA" id="ARBA00022975"/>
    </source>
</evidence>
<dbReference type="InterPro" id="IPR006131">
    <property type="entry name" value="Asp_carbamoyltransf_Asp/Orn-bd"/>
</dbReference>
<dbReference type="NCBIfam" id="TIGR00670">
    <property type="entry name" value="asp_carb_tr"/>
    <property type="match status" value="1"/>
</dbReference>
<evidence type="ECO:0000313" key="13">
    <source>
        <dbReference type="Proteomes" id="UP000315283"/>
    </source>
</evidence>
<dbReference type="InterPro" id="IPR002082">
    <property type="entry name" value="Asp_carbamoyltransf"/>
</dbReference>
<dbReference type="InterPro" id="IPR006130">
    <property type="entry name" value="Asp/Orn_carbamoylTrfase"/>
</dbReference>
<dbReference type="SUPFAM" id="SSF53671">
    <property type="entry name" value="Aspartate/ornithine carbamoyltransferase"/>
    <property type="match status" value="1"/>
</dbReference>
<dbReference type="GO" id="GO:0005829">
    <property type="term" value="C:cytosol"/>
    <property type="evidence" value="ECO:0007669"/>
    <property type="project" value="TreeGrafter"/>
</dbReference>
<dbReference type="InterPro" id="IPR036901">
    <property type="entry name" value="Asp/Orn_carbamoylTrfase_sf"/>
</dbReference>
<comment type="catalytic activity">
    <reaction evidence="7">
        <text>carbamoyl phosphate + L-aspartate = N-carbamoyl-L-aspartate + phosphate + H(+)</text>
        <dbReference type="Rhea" id="RHEA:20013"/>
        <dbReference type="ChEBI" id="CHEBI:15378"/>
        <dbReference type="ChEBI" id="CHEBI:29991"/>
        <dbReference type="ChEBI" id="CHEBI:32814"/>
        <dbReference type="ChEBI" id="CHEBI:43474"/>
        <dbReference type="ChEBI" id="CHEBI:58228"/>
        <dbReference type="EC" id="2.1.3.2"/>
    </reaction>
</comment>
<dbReference type="Pfam" id="PF00185">
    <property type="entry name" value="OTCace"/>
    <property type="match status" value="1"/>
</dbReference>
<comment type="function">
    <text evidence="6">Catalyzes the condensation of carbamoyl phosphate and aspartate to form carbamoyl aspartate and inorganic phosphate, the committed step in the de novo pyrimidine nucleotide biosynthesis pathway.</text>
</comment>
<evidence type="ECO:0000256" key="9">
    <source>
        <dbReference type="RuleBase" id="RU003634"/>
    </source>
</evidence>
<dbReference type="UniPathway" id="UPA00070">
    <property type="reaction ID" value="UER00116"/>
</dbReference>
<name>A0A520N6T6_9GAMM</name>
<comment type="pathway">
    <text evidence="1">Pyrimidine metabolism; UMP biosynthesis via de novo pathway; (S)-dihydroorotate from bicarbonate: step 2/3.</text>
</comment>
<dbReference type="PRINTS" id="PR00100">
    <property type="entry name" value="AOTCASE"/>
</dbReference>
<dbReference type="GO" id="GO:0044205">
    <property type="term" value="P:'de novo' UMP biosynthetic process"/>
    <property type="evidence" value="ECO:0007669"/>
    <property type="project" value="UniProtKB-UniPathway"/>
</dbReference>
<gene>
    <name evidence="12" type="ORF">EVA97_00590</name>
</gene>
<comment type="caution">
    <text evidence="12">The sequence shown here is derived from an EMBL/GenBank/DDBJ whole genome shotgun (WGS) entry which is preliminary data.</text>
</comment>
<evidence type="ECO:0000313" key="12">
    <source>
        <dbReference type="EMBL" id="RZO29210.1"/>
    </source>
</evidence>
<keyword evidence="5" id="KW-0665">Pyrimidine biosynthesis</keyword>
<organism evidence="12 13">
    <name type="scientific">SAR86 cluster bacterium</name>
    <dbReference type="NCBI Taxonomy" id="2030880"/>
    <lineage>
        <taxon>Bacteria</taxon>
        <taxon>Pseudomonadati</taxon>
        <taxon>Pseudomonadota</taxon>
        <taxon>Gammaproteobacteria</taxon>
        <taxon>SAR86 cluster</taxon>
    </lineage>
</organism>
<evidence type="ECO:0000256" key="4">
    <source>
        <dbReference type="ARBA" id="ARBA00022679"/>
    </source>
</evidence>
<dbReference type="GO" id="GO:0006520">
    <property type="term" value="P:amino acid metabolic process"/>
    <property type="evidence" value="ECO:0007669"/>
    <property type="project" value="InterPro"/>
</dbReference>
<dbReference type="PROSITE" id="PS00097">
    <property type="entry name" value="CARBAMOYLTRANSFERASE"/>
    <property type="match status" value="1"/>
</dbReference>
<dbReference type="GO" id="GO:0016597">
    <property type="term" value="F:amino acid binding"/>
    <property type="evidence" value="ECO:0007669"/>
    <property type="project" value="InterPro"/>
</dbReference>
<evidence type="ECO:0000259" key="10">
    <source>
        <dbReference type="Pfam" id="PF00185"/>
    </source>
</evidence>
<feature type="domain" description="Aspartate/ornithine carbamoyltransferase Asp/Orn-binding" evidence="10">
    <location>
        <begin position="151"/>
        <end position="296"/>
    </location>
</feature>
<dbReference type="EMBL" id="SHBJ01000002">
    <property type="protein sequence ID" value="RZO29210.1"/>
    <property type="molecule type" value="Genomic_DNA"/>
</dbReference>
<keyword evidence="4 9" id="KW-0808">Transferase</keyword>
<evidence type="ECO:0000256" key="8">
    <source>
        <dbReference type="NCBIfam" id="TIGR00670"/>
    </source>
</evidence>
<dbReference type="Pfam" id="PF02729">
    <property type="entry name" value="OTCace_N"/>
    <property type="match status" value="1"/>
</dbReference>
<feature type="domain" description="Aspartate/ornithine carbamoyltransferase carbamoyl-P binding" evidence="11">
    <location>
        <begin position="3"/>
        <end position="143"/>
    </location>
</feature>
<protein>
    <recommendedName>
        <fullName evidence="3 8">Aspartate carbamoyltransferase</fullName>
        <ecNumber evidence="3 8">2.1.3.2</ecNumber>
    </recommendedName>
</protein>
<evidence type="ECO:0000256" key="7">
    <source>
        <dbReference type="ARBA" id="ARBA00048859"/>
    </source>
</evidence>
<dbReference type="PANTHER" id="PTHR45753:SF6">
    <property type="entry name" value="ASPARTATE CARBAMOYLTRANSFERASE"/>
    <property type="match status" value="1"/>
</dbReference>
<evidence type="ECO:0000259" key="11">
    <source>
        <dbReference type="Pfam" id="PF02729"/>
    </source>
</evidence>
<dbReference type="NCBIfam" id="NF002032">
    <property type="entry name" value="PRK00856.1"/>
    <property type="match status" value="1"/>
</dbReference>